<dbReference type="InterPro" id="IPR047817">
    <property type="entry name" value="ABC2_TM_bact-type"/>
</dbReference>
<dbReference type="InterPro" id="IPR013525">
    <property type="entry name" value="ABC2_TM"/>
</dbReference>
<evidence type="ECO:0000256" key="2">
    <source>
        <dbReference type="ARBA" id="ARBA00022692"/>
    </source>
</evidence>
<keyword evidence="2 5" id="KW-0812">Transmembrane</keyword>
<dbReference type="PANTHER" id="PTHR43027">
    <property type="entry name" value="DOXORUBICIN RESISTANCE ABC TRANSPORTER PERMEASE PROTEIN DRRC-RELATED"/>
    <property type="match status" value="1"/>
</dbReference>
<feature type="transmembrane region" description="Helical" evidence="5">
    <location>
        <begin position="145"/>
        <end position="166"/>
    </location>
</feature>
<feature type="domain" description="ABC transmembrane type-2" evidence="6">
    <location>
        <begin position="27"/>
        <end position="262"/>
    </location>
</feature>
<feature type="transmembrane region" description="Helical" evidence="5">
    <location>
        <begin position="29"/>
        <end position="48"/>
    </location>
</feature>
<evidence type="ECO:0000313" key="7">
    <source>
        <dbReference type="EMBL" id="CAB4725316.1"/>
    </source>
</evidence>
<keyword evidence="4 5" id="KW-0472">Membrane</keyword>
<dbReference type="PIRSF" id="PIRSF006648">
    <property type="entry name" value="DrrB"/>
    <property type="match status" value="1"/>
</dbReference>
<evidence type="ECO:0000256" key="5">
    <source>
        <dbReference type="SAM" id="Phobius"/>
    </source>
</evidence>
<dbReference type="AlphaFoldDB" id="A0A6J6RSA3"/>
<dbReference type="GO" id="GO:0043190">
    <property type="term" value="C:ATP-binding cassette (ABC) transporter complex"/>
    <property type="evidence" value="ECO:0007669"/>
    <property type="project" value="InterPro"/>
</dbReference>
<dbReference type="PANTHER" id="PTHR43027:SF2">
    <property type="entry name" value="TRANSPORT PERMEASE PROTEIN"/>
    <property type="match status" value="1"/>
</dbReference>
<accession>A0A6J6RSA3</accession>
<feature type="transmembrane region" description="Helical" evidence="5">
    <location>
        <begin position="173"/>
        <end position="194"/>
    </location>
</feature>
<evidence type="ECO:0000256" key="3">
    <source>
        <dbReference type="ARBA" id="ARBA00022989"/>
    </source>
</evidence>
<reference evidence="7" key="1">
    <citation type="submission" date="2020-05" db="EMBL/GenBank/DDBJ databases">
        <authorList>
            <person name="Chiriac C."/>
            <person name="Salcher M."/>
            <person name="Ghai R."/>
            <person name="Kavagutti S V."/>
        </authorList>
    </citation>
    <scope>NUCLEOTIDE SEQUENCE</scope>
</reference>
<feature type="transmembrane region" description="Helical" evidence="5">
    <location>
        <begin position="60"/>
        <end position="84"/>
    </location>
</feature>
<dbReference type="GO" id="GO:0140359">
    <property type="term" value="F:ABC-type transporter activity"/>
    <property type="evidence" value="ECO:0007669"/>
    <property type="project" value="InterPro"/>
</dbReference>
<protein>
    <submittedName>
        <fullName evidence="7">Unannotated protein</fullName>
    </submittedName>
</protein>
<feature type="transmembrane region" description="Helical" evidence="5">
    <location>
        <begin position="240"/>
        <end position="256"/>
    </location>
</feature>
<feature type="transmembrane region" description="Helical" evidence="5">
    <location>
        <begin position="105"/>
        <end position="133"/>
    </location>
</feature>
<evidence type="ECO:0000256" key="1">
    <source>
        <dbReference type="ARBA" id="ARBA00004141"/>
    </source>
</evidence>
<dbReference type="InterPro" id="IPR000412">
    <property type="entry name" value="ABC_2_transport"/>
</dbReference>
<proteinExistence type="predicted"/>
<dbReference type="PROSITE" id="PS51012">
    <property type="entry name" value="ABC_TM2"/>
    <property type="match status" value="1"/>
</dbReference>
<comment type="subcellular location">
    <subcellularLocation>
        <location evidence="1">Membrane</location>
        <topology evidence="1">Multi-pass membrane protein</topology>
    </subcellularLocation>
</comment>
<keyword evidence="3 5" id="KW-1133">Transmembrane helix</keyword>
<dbReference type="InterPro" id="IPR052902">
    <property type="entry name" value="ABC-2_transporter"/>
</dbReference>
<evidence type="ECO:0000256" key="4">
    <source>
        <dbReference type="ARBA" id="ARBA00023136"/>
    </source>
</evidence>
<evidence type="ECO:0000259" key="6">
    <source>
        <dbReference type="PROSITE" id="PS51012"/>
    </source>
</evidence>
<gene>
    <name evidence="7" type="ORF">UFOPK2662_01030</name>
</gene>
<sequence>MNKIPSALSLGIRRGGLEIKQFSRQRESVVFTLLFPVILLVIFGSVFTDTIAPNVTFSQYFVAGMIASGLVNTGFQALAITIPLERDFGALKRLRGTPMPASSYFIGKAILVSVSMVIQILMLLGFGAIFFGVDMPTDINKWITFTWLTLLGSACSTALGIAFSIVPKSGRGASAVVSPIVIILQFFSGVFLIFTQLPTWMQQFAALFPLKWLTQGMRSVFLPDSFASQEVAKSWENGKTFLILILWLAIGVFFSVRKFKWDRD</sequence>
<name>A0A6J6RSA3_9ZZZZ</name>
<dbReference type="Pfam" id="PF01061">
    <property type="entry name" value="ABC2_membrane"/>
    <property type="match status" value="1"/>
</dbReference>
<organism evidence="7">
    <name type="scientific">freshwater metagenome</name>
    <dbReference type="NCBI Taxonomy" id="449393"/>
    <lineage>
        <taxon>unclassified sequences</taxon>
        <taxon>metagenomes</taxon>
        <taxon>ecological metagenomes</taxon>
    </lineage>
</organism>
<dbReference type="EMBL" id="CAEZYI010000069">
    <property type="protein sequence ID" value="CAB4725316.1"/>
    <property type="molecule type" value="Genomic_DNA"/>
</dbReference>